<dbReference type="SUPFAM" id="SSF48179">
    <property type="entry name" value="6-phosphogluconate dehydrogenase C-terminal domain-like"/>
    <property type="match status" value="1"/>
</dbReference>
<gene>
    <name evidence="7" type="ORF">ET996_01015</name>
</gene>
<keyword evidence="2 4" id="KW-0521">NADP</keyword>
<dbReference type="GO" id="GO:0008677">
    <property type="term" value="F:2-dehydropantoate 2-reductase activity"/>
    <property type="evidence" value="ECO:0007669"/>
    <property type="project" value="UniProtKB-EC"/>
</dbReference>
<evidence type="ECO:0000256" key="3">
    <source>
        <dbReference type="ARBA" id="ARBA00023002"/>
    </source>
</evidence>
<feature type="domain" description="Ketopantoate reductase C-terminal" evidence="6">
    <location>
        <begin position="175"/>
        <end position="293"/>
    </location>
</feature>
<evidence type="ECO:0000259" key="5">
    <source>
        <dbReference type="Pfam" id="PF02558"/>
    </source>
</evidence>
<proteinExistence type="inferred from homology"/>
<dbReference type="InterPro" id="IPR036291">
    <property type="entry name" value="NAD(P)-bd_dom_sf"/>
</dbReference>
<comment type="caution">
    <text evidence="7">The sequence shown here is derived from an EMBL/GenBank/DDBJ whole genome shotgun (WGS) entry which is preliminary data.</text>
</comment>
<accession>A0A4Q9KNX7</accession>
<dbReference type="Gene3D" id="3.40.50.720">
    <property type="entry name" value="NAD(P)-binding Rossmann-like Domain"/>
    <property type="match status" value="1"/>
</dbReference>
<keyword evidence="8" id="KW-1185">Reference proteome</keyword>
<evidence type="ECO:0000256" key="1">
    <source>
        <dbReference type="ARBA" id="ARBA00007870"/>
    </source>
</evidence>
<reference evidence="7 8" key="1">
    <citation type="submission" date="2019-01" db="EMBL/GenBank/DDBJ databases">
        <title>Lactibacter flavus gen. nov., sp. nov., a novel bacterium of the family Propionibacteriaceae isolated from raw milk and dairy products.</title>
        <authorList>
            <person name="Huptas C."/>
            <person name="Wenning M."/>
            <person name="Breitenwieser F."/>
            <person name="Doll E."/>
            <person name="Von Neubeck M."/>
            <person name="Busse H.-J."/>
            <person name="Scherer S."/>
        </authorList>
    </citation>
    <scope>NUCLEOTIDE SEQUENCE [LARGE SCALE GENOMIC DNA]</scope>
    <source>
        <strain evidence="7 8">DSM 22130</strain>
    </source>
</reference>
<dbReference type="InterPro" id="IPR013328">
    <property type="entry name" value="6PGD_dom2"/>
</dbReference>
<dbReference type="PANTHER" id="PTHR21708">
    <property type="entry name" value="PROBABLE 2-DEHYDROPANTOATE 2-REDUCTASE"/>
    <property type="match status" value="1"/>
</dbReference>
<comment type="function">
    <text evidence="4">Catalyzes the NADPH-dependent reduction of ketopantoate into pantoic acid.</text>
</comment>
<protein>
    <recommendedName>
        <fullName evidence="4">2-dehydropantoate 2-reductase</fullName>
        <ecNumber evidence="4">1.1.1.169</ecNumber>
    </recommendedName>
    <alternativeName>
        <fullName evidence="4">Ketopantoate reductase</fullName>
    </alternativeName>
</protein>
<dbReference type="Proteomes" id="UP000291933">
    <property type="component" value="Unassembled WGS sequence"/>
</dbReference>
<comment type="catalytic activity">
    <reaction evidence="4">
        <text>(R)-pantoate + NADP(+) = 2-dehydropantoate + NADPH + H(+)</text>
        <dbReference type="Rhea" id="RHEA:16233"/>
        <dbReference type="ChEBI" id="CHEBI:11561"/>
        <dbReference type="ChEBI" id="CHEBI:15378"/>
        <dbReference type="ChEBI" id="CHEBI:15980"/>
        <dbReference type="ChEBI" id="CHEBI:57783"/>
        <dbReference type="ChEBI" id="CHEBI:58349"/>
        <dbReference type="EC" id="1.1.1.169"/>
    </reaction>
</comment>
<dbReference type="InterPro" id="IPR008927">
    <property type="entry name" value="6-PGluconate_DH-like_C_sf"/>
</dbReference>
<organism evidence="7 8">
    <name type="scientific">Propioniciclava tarda</name>
    <dbReference type="NCBI Taxonomy" id="433330"/>
    <lineage>
        <taxon>Bacteria</taxon>
        <taxon>Bacillati</taxon>
        <taxon>Actinomycetota</taxon>
        <taxon>Actinomycetes</taxon>
        <taxon>Propionibacteriales</taxon>
        <taxon>Propionibacteriaceae</taxon>
        <taxon>Propioniciclava</taxon>
    </lineage>
</organism>
<dbReference type="InterPro" id="IPR003710">
    <property type="entry name" value="ApbA"/>
</dbReference>
<keyword evidence="3 4" id="KW-0560">Oxidoreductase</keyword>
<evidence type="ECO:0000313" key="8">
    <source>
        <dbReference type="Proteomes" id="UP000291933"/>
    </source>
</evidence>
<dbReference type="SUPFAM" id="SSF51735">
    <property type="entry name" value="NAD(P)-binding Rossmann-fold domains"/>
    <property type="match status" value="1"/>
</dbReference>
<dbReference type="InterPro" id="IPR013752">
    <property type="entry name" value="KPA_reductase"/>
</dbReference>
<dbReference type="GO" id="GO:0015940">
    <property type="term" value="P:pantothenate biosynthetic process"/>
    <property type="evidence" value="ECO:0007669"/>
    <property type="project" value="UniProtKB-UniPathway"/>
</dbReference>
<dbReference type="AlphaFoldDB" id="A0A4Q9KNX7"/>
<dbReference type="InterPro" id="IPR051402">
    <property type="entry name" value="KPR-Related"/>
</dbReference>
<evidence type="ECO:0000259" key="6">
    <source>
        <dbReference type="Pfam" id="PF08546"/>
    </source>
</evidence>
<comment type="similarity">
    <text evidence="1 4">Belongs to the ketopantoate reductase family.</text>
</comment>
<keyword evidence="4" id="KW-0566">Pantothenate biosynthesis</keyword>
<dbReference type="EMBL" id="SDMR01000001">
    <property type="protein sequence ID" value="TBT96278.1"/>
    <property type="molecule type" value="Genomic_DNA"/>
</dbReference>
<dbReference type="RefSeq" id="WP_131170690.1">
    <property type="nucleotide sequence ID" value="NZ_FXTL01000001.1"/>
</dbReference>
<name>A0A4Q9KNX7_PROTD</name>
<evidence type="ECO:0000256" key="4">
    <source>
        <dbReference type="RuleBase" id="RU362068"/>
    </source>
</evidence>
<sequence length="296" mass="30291">MRIAIIGAGGIGGYFGGFLARSGADVTFVVRGATLAALRERGLTVQGEHGFTTPVRVTDDIASLGVVDVLIPTTKTQSFADALGAALPTVGPETLVLTVQNGVETPDVAASIVGAGHVEAGIVRVFTWIAEAGVIGHGGAPGTITLPSGGRHGIRLDALADAFAAAGVPVLRSADIAVDLWSKAMFVAPFGGIGGLTGLPFGGVRTELRDTLVAVIREIEAVARGRGVRLPTDAVERTLATVDAMPYEVTSSLQRDLRAGVPNELDAQIGAICRYGDAGGVPTPLHDLMYRALLPA</sequence>
<dbReference type="GO" id="GO:0005737">
    <property type="term" value="C:cytoplasm"/>
    <property type="evidence" value="ECO:0007669"/>
    <property type="project" value="TreeGrafter"/>
</dbReference>
<dbReference type="NCBIfam" id="NF005091">
    <property type="entry name" value="PRK06522.2-2"/>
    <property type="match status" value="1"/>
</dbReference>
<dbReference type="Gene3D" id="1.10.1040.10">
    <property type="entry name" value="N-(1-d-carboxylethyl)-l-norvaline Dehydrogenase, domain 2"/>
    <property type="match status" value="1"/>
</dbReference>
<dbReference type="PANTHER" id="PTHR21708:SF26">
    <property type="entry name" value="2-DEHYDROPANTOATE 2-REDUCTASE"/>
    <property type="match status" value="1"/>
</dbReference>
<evidence type="ECO:0000256" key="2">
    <source>
        <dbReference type="ARBA" id="ARBA00022857"/>
    </source>
</evidence>
<dbReference type="EC" id="1.1.1.169" evidence="4"/>
<evidence type="ECO:0000313" key="7">
    <source>
        <dbReference type="EMBL" id="TBT96278.1"/>
    </source>
</evidence>
<dbReference type="InterPro" id="IPR013332">
    <property type="entry name" value="KPR_N"/>
</dbReference>
<dbReference type="Pfam" id="PF02558">
    <property type="entry name" value="ApbA"/>
    <property type="match status" value="1"/>
</dbReference>
<dbReference type="NCBIfam" id="TIGR00745">
    <property type="entry name" value="apbA_panE"/>
    <property type="match status" value="1"/>
</dbReference>
<dbReference type="Pfam" id="PF08546">
    <property type="entry name" value="ApbA_C"/>
    <property type="match status" value="1"/>
</dbReference>
<feature type="domain" description="Ketopantoate reductase N-terminal" evidence="5">
    <location>
        <begin position="3"/>
        <end position="147"/>
    </location>
</feature>
<comment type="pathway">
    <text evidence="4">Cofactor biosynthesis; (R)-pantothenate biosynthesis; (R)-pantoate from 3-methyl-2-oxobutanoate: step 2/2.</text>
</comment>
<dbReference type="OrthoDB" id="9796561at2"/>
<dbReference type="UniPathway" id="UPA00028">
    <property type="reaction ID" value="UER00004"/>
</dbReference>